<name>A0ABV0ZFH1_9TELE</name>
<evidence type="ECO:0000313" key="2">
    <source>
        <dbReference type="Proteomes" id="UP001469553"/>
    </source>
</evidence>
<dbReference type="EMBL" id="JAHRIP010059772">
    <property type="protein sequence ID" value="MEQ2304650.1"/>
    <property type="molecule type" value="Genomic_DNA"/>
</dbReference>
<gene>
    <name evidence="1" type="ORF">AMECASPLE_029341</name>
</gene>
<evidence type="ECO:0000313" key="1">
    <source>
        <dbReference type="EMBL" id="MEQ2304650.1"/>
    </source>
</evidence>
<proteinExistence type="predicted"/>
<dbReference type="Proteomes" id="UP001469553">
    <property type="component" value="Unassembled WGS sequence"/>
</dbReference>
<sequence>MMTFKQEINFSVTGRSGVDSYLQHHWATSRVHPGQIASPLRATQRDKAQTTSNQQLIVMFLDCDRMPEYMNKLTKERGEHASSKQKVPKLGLKSGAFLLQGNSAKHCILELHH</sequence>
<protein>
    <submittedName>
        <fullName evidence="1">Uncharacterized protein</fullName>
    </submittedName>
</protein>
<organism evidence="1 2">
    <name type="scientific">Ameca splendens</name>
    <dbReference type="NCBI Taxonomy" id="208324"/>
    <lineage>
        <taxon>Eukaryota</taxon>
        <taxon>Metazoa</taxon>
        <taxon>Chordata</taxon>
        <taxon>Craniata</taxon>
        <taxon>Vertebrata</taxon>
        <taxon>Euteleostomi</taxon>
        <taxon>Actinopterygii</taxon>
        <taxon>Neopterygii</taxon>
        <taxon>Teleostei</taxon>
        <taxon>Neoteleostei</taxon>
        <taxon>Acanthomorphata</taxon>
        <taxon>Ovalentaria</taxon>
        <taxon>Atherinomorphae</taxon>
        <taxon>Cyprinodontiformes</taxon>
        <taxon>Goodeidae</taxon>
        <taxon>Ameca</taxon>
    </lineage>
</organism>
<keyword evidence="2" id="KW-1185">Reference proteome</keyword>
<accession>A0ABV0ZFH1</accession>
<reference evidence="1 2" key="1">
    <citation type="submission" date="2021-06" db="EMBL/GenBank/DDBJ databases">
        <authorList>
            <person name="Palmer J.M."/>
        </authorList>
    </citation>
    <scope>NUCLEOTIDE SEQUENCE [LARGE SCALE GENOMIC DNA]</scope>
    <source>
        <strain evidence="1 2">AS_MEX2019</strain>
        <tissue evidence="1">Muscle</tissue>
    </source>
</reference>
<comment type="caution">
    <text evidence="1">The sequence shown here is derived from an EMBL/GenBank/DDBJ whole genome shotgun (WGS) entry which is preliminary data.</text>
</comment>